<protein>
    <recommendedName>
        <fullName evidence="1 3">Craniofacial development protein 1</fullName>
    </recommendedName>
    <alternativeName>
        <fullName evidence="2 3">Bucentaur</fullName>
    </alternativeName>
</protein>
<reference evidence="7" key="1">
    <citation type="submission" date="2025-08" db="UniProtKB">
        <authorList>
            <consortium name="RefSeq"/>
        </authorList>
    </citation>
    <scope>IDENTIFICATION</scope>
    <source>
        <tissue evidence="7">Blood</tissue>
    </source>
</reference>
<feature type="compositionally biased region" description="Basic and acidic residues" evidence="4">
    <location>
        <begin position="132"/>
        <end position="155"/>
    </location>
</feature>
<evidence type="ECO:0000256" key="4">
    <source>
        <dbReference type="SAM" id="MobiDB-lite"/>
    </source>
</evidence>
<dbReference type="RefSeq" id="XP_067158781.1">
    <property type="nucleotide sequence ID" value="XM_067302680.1"/>
</dbReference>
<evidence type="ECO:0000259" key="5">
    <source>
        <dbReference type="PROSITE" id="PS51279"/>
    </source>
</evidence>
<organism evidence="6 7">
    <name type="scientific">Apteryx mantelli</name>
    <name type="common">North Island brown kiwi</name>
    <dbReference type="NCBI Taxonomy" id="2696672"/>
    <lineage>
        <taxon>Eukaryota</taxon>
        <taxon>Metazoa</taxon>
        <taxon>Chordata</taxon>
        <taxon>Craniata</taxon>
        <taxon>Vertebrata</taxon>
        <taxon>Euteleostomi</taxon>
        <taxon>Archelosauria</taxon>
        <taxon>Archosauria</taxon>
        <taxon>Dinosauria</taxon>
        <taxon>Saurischia</taxon>
        <taxon>Theropoda</taxon>
        <taxon>Coelurosauria</taxon>
        <taxon>Aves</taxon>
        <taxon>Palaeognathae</taxon>
        <taxon>Apterygiformes</taxon>
        <taxon>Apterygidae</taxon>
        <taxon>Apteryx</taxon>
    </lineage>
</organism>
<feature type="region of interest" description="Disordered" evidence="4">
    <location>
        <begin position="1"/>
        <end position="155"/>
    </location>
</feature>
<evidence type="ECO:0000256" key="2">
    <source>
        <dbReference type="ARBA" id="ARBA00030244"/>
    </source>
</evidence>
<dbReference type="Proteomes" id="UP001652627">
    <property type="component" value="Chromosome 10"/>
</dbReference>
<keyword evidence="3" id="KW-0995">Kinetochore</keyword>
<gene>
    <name evidence="7" type="primary">CFDP1</name>
</gene>
<keyword evidence="3" id="KW-0217">Developmental protein</keyword>
<evidence type="ECO:0000256" key="3">
    <source>
        <dbReference type="RuleBase" id="RU363092"/>
    </source>
</evidence>
<dbReference type="InterPro" id="IPR011421">
    <property type="entry name" value="BCNT-C"/>
</dbReference>
<evidence type="ECO:0000313" key="7">
    <source>
        <dbReference type="RefSeq" id="XP_067158781.1"/>
    </source>
</evidence>
<feature type="compositionally biased region" description="Basic residues" evidence="4">
    <location>
        <begin position="46"/>
        <end position="63"/>
    </location>
</feature>
<keyword evidence="3" id="KW-0158">Chromosome</keyword>
<keyword evidence="6" id="KW-1185">Reference proteome</keyword>
<evidence type="ECO:0000313" key="6">
    <source>
        <dbReference type="Proteomes" id="UP001652627"/>
    </source>
</evidence>
<dbReference type="Pfam" id="PF07572">
    <property type="entry name" value="BCNT"/>
    <property type="match status" value="1"/>
</dbReference>
<dbReference type="PANTHER" id="PTHR48407">
    <property type="entry name" value="CRANIOFACIAL DEVELOPMENT PROTEIN 1"/>
    <property type="match status" value="1"/>
</dbReference>
<comment type="subcellular location">
    <subcellularLocation>
        <location evidence="3">Chromosome</location>
        <location evidence="3">Centromere</location>
        <location evidence="3">Kinetochore</location>
    </subcellularLocation>
</comment>
<feature type="region of interest" description="Disordered" evidence="4">
    <location>
        <begin position="185"/>
        <end position="220"/>
    </location>
</feature>
<dbReference type="PROSITE" id="PS51279">
    <property type="entry name" value="BCNT_C"/>
    <property type="match status" value="1"/>
</dbReference>
<dbReference type="GeneID" id="106490065"/>
<accession>A0ABM4F1G1</accession>
<dbReference type="PANTHER" id="PTHR48407:SF1">
    <property type="entry name" value="CRANIOFACIAL DEVELOPMENT PROTEIN 1"/>
    <property type="match status" value="1"/>
</dbReference>
<comment type="function">
    <text evidence="3">May play a role during embryogenesis.</text>
</comment>
<name>A0ABM4F1G1_9AVES</name>
<sequence>MSASEEYSSGEDEDYVPSGAEYSEDDASELVAEEEEEAAAASPRPARGRRSPRRAAGRKRKKGGLLLEPGEKEEEKAQQNNEEEEVDNLKQAERDQEEEEKKKEDALWASFLSDVGQKPKVLTATQVTQTSKAEERSVNKLQEKSKEPEKPKDAGKLTITEVFDFAGEEVRVTKEVDATSKEAKSFLKQQEKMQSGAPASLPTVSGVKRPSGMSSLLGKITSKKQKMSTLEKSKLDWENFKEEEGIGEELAIHNRGKDGYIERKAFLERVDHRQFEIERDIRLSRMKP</sequence>
<feature type="compositionally biased region" description="Acidic residues" evidence="4">
    <location>
        <begin position="22"/>
        <end position="38"/>
    </location>
</feature>
<feature type="compositionally biased region" description="Basic and acidic residues" evidence="4">
    <location>
        <begin position="87"/>
        <end position="106"/>
    </location>
</feature>
<evidence type="ECO:0000256" key="1">
    <source>
        <dbReference type="ARBA" id="ARBA00019033"/>
    </source>
</evidence>
<proteinExistence type="predicted"/>
<dbReference type="InterPro" id="IPR027124">
    <property type="entry name" value="Swc5/CFDP1/2"/>
</dbReference>
<feature type="domain" description="BCNT-C" evidence="5">
    <location>
        <begin position="207"/>
        <end position="288"/>
    </location>
</feature>